<dbReference type="Proteomes" id="UP000565286">
    <property type="component" value="Unassembled WGS sequence"/>
</dbReference>
<keyword evidence="7" id="KW-1185">Reference proteome</keyword>
<dbReference type="SFLD" id="SFLDS00019">
    <property type="entry name" value="Glutathione_Transferase_(cytos"/>
    <property type="match status" value="1"/>
</dbReference>
<dbReference type="SUPFAM" id="SSF47616">
    <property type="entry name" value="GST C-terminal domain-like"/>
    <property type="match status" value="1"/>
</dbReference>
<evidence type="ECO:0000313" key="6">
    <source>
        <dbReference type="EMBL" id="MBB3945670.1"/>
    </source>
</evidence>
<gene>
    <name evidence="6" type="ORF">GGQ73_001605</name>
</gene>
<dbReference type="EC" id="2.5.1.18" evidence="1"/>
<dbReference type="GO" id="GO:0004364">
    <property type="term" value="F:glutathione transferase activity"/>
    <property type="evidence" value="ECO:0007669"/>
    <property type="project" value="UniProtKB-EC"/>
</dbReference>
<evidence type="ECO:0000256" key="4">
    <source>
        <dbReference type="RuleBase" id="RU003494"/>
    </source>
</evidence>
<dbReference type="EMBL" id="JACIDV010000004">
    <property type="protein sequence ID" value="MBB3945670.1"/>
    <property type="molecule type" value="Genomic_DNA"/>
</dbReference>
<dbReference type="Pfam" id="PF02798">
    <property type="entry name" value="GST_N"/>
    <property type="match status" value="1"/>
</dbReference>
<dbReference type="InterPro" id="IPR036282">
    <property type="entry name" value="Glutathione-S-Trfase_C_sf"/>
</dbReference>
<dbReference type="InterPro" id="IPR004045">
    <property type="entry name" value="Glutathione_S-Trfase_N"/>
</dbReference>
<dbReference type="AlphaFoldDB" id="A0A7W6C4Q0"/>
<dbReference type="PANTHER" id="PTHR44051">
    <property type="entry name" value="GLUTATHIONE S-TRANSFERASE-RELATED"/>
    <property type="match status" value="1"/>
</dbReference>
<name>A0A7W6C4Q0_9HYPH</name>
<dbReference type="CDD" id="cd03046">
    <property type="entry name" value="GST_N_GTT1_like"/>
    <property type="match status" value="1"/>
</dbReference>
<protein>
    <recommendedName>
        <fullName evidence="1">glutathione transferase</fullName>
        <ecNumber evidence="1">2.5.1.18</ecNumber>
    </recommendedName>
</protein>
<sequence length="232" mass="25760">MVSKTIEQGTMITVHYLENSRAHRILWLLEELGLDYDVKTYARGPDMRAPRSLKAVHPLGKSPVIEDGGKIYAESGAIIEYLIDTYGKGAFRPEKGGDDYRRYVYWLHYAEGSAMPLLLLKLLFSRIPSQVPFFLRPVAQLISKGVSSKLVDPQLADHTAYWEAELARDGFFAGGELTGADIAMSFPVEAAMSRAAGAADQPGIRRFLETIRARPAYQRALKKGGAYVFSQS</sequence>
<dbReference type="SUPFAM" id="SSF52833">
    <property type="entry name" value="Thioredoxin-like"/>
    <property type="match status" value="1"/>
</dbReference>
<feature type="domain" description="GST N-terminal" evidence="5">
    <location>
        <begin position="9"/>
        <end position="90"/>
    </location>
</feature>
<dbReference type="SFLD" id="SFLDG01150">
    <property type="entry name" value="Main.1:_Beta-like"/>
    <property type="match status" value="1"/>
</dbReference>
<dbReference type="InterPro" id="IPR040079">
    <property type="entry name" value="Glutathione_S-Trfase"/>
</dbReference>
<dbReference type="InterPro" id="IPR036249">
    <property type="entry name" value="Thioredoxin-like_sf"/>
</dbReference>
<evidence type="ECO:0000256" key="3">
    <source>
        <dbReference type="ARBA" id="ARBA00047960"/>
    </source>
</evidence>
<comment type="catalytic activity">
    <reaction evidence="3">
        <text>RX + glutathione = an S-substituted glutathione + a halide anion + H(+)</text>
        <dbReference type="Rhea" id="RHEA:16437"/>
        <dbReference type="ChEBI" id="CHEBI:15378"/>
        <dbReference type="ChEBI" id="CHEBI:16042"/>
        <dbReference type="ChEBI" id="CHEBI:17792"/>
        <dbReference type="ChEBI" id="CHEBI:57925"/>
        <dbReference type="ChEBI" id="CHEBI:90779"/>
        <dbReference type="EC" id="2.5.1.18"/>
    </reaction>
</comment>
<dbReference type="PANTHER" id="PTHR44051:SF9">
    <property type="entry name" value="GLUTATHIONE S-TRANSFERASE 1"/>
    <property type="match status" value="1"/>
</dbReference>
<dbReference type="Pfam" id="PF00043">
    <property type="entry name" value="GST_C"/>
    <property type="match status" value="1"/>
</dbReference>
<reference evidence="6 7" key="1">
    <citation type="submission" date="2020-08" db="EMBL/GenBank/DDBJ databases">
        <title>Genomic Encyclopedia of Type Strains, Phase IV (KMG-IV): sequencing the most valuable type-strain genomes for metagenomic binning, comparative biology and taxonomic classification.</title>
        <authorList>
            <person name="Goeker M."/>
        </authorList>
    </citation>
    <scope>NUCLEOTIDE SEQUENCE [LARGE SCALE GENOMIC DNA]</scope>
    <source>
        <strain evidence="6 7">DSM 26438</strain>
    </source>
</reference>
<dbReference type="Gene3D" id="3.40.30.10">
    <property type="entry name" value="Glutaredoxin"/>
    <property type="match status" value="1"/>
</dbReference>
<evidence type="ECO:0000313" key="7">
    <source>
        <dbReference type="Proteomes" id="UP000565286"/>
    </source>
</evidence>
<dbReference type="GO" id="GO:0004601">
    <property type="term" value="F:peroxidase activity"/>
    <property type="evidence" value="ECO:0007669"/>
    <property type="project" value="UniProtKB-ARBA"/>
</dbReference>
<proteinExistence type="inferred from homology"/>
<dbReference type="PROSITE" id="PS50404">
    <property type="entry name" value="GST_NTER"/>
    <property type="match status" value="1"/>
</dbReference>
<evidence type="ECO:0000256" key="2">
    <source>
        <dbReference type="ARBA" id="ARBA00022679"/>
    </source>
</evidence>
<evidence type="ECO:0000259" key="5">
    <source>
        <dbReference type="PROSITE" id="PS50404"/>
    </source>
</evidence>
<dbReference type="InterPro" id="IPR004046">
    <property type="entry name" value="GST_C"/>
</dbReference>
<comment type="caution">
    <text evidence="6">The sequence shown here is derived from an EMBL/GenBank/DDBJ whole genome shotgun (WGS) entry which is preliminary data.</text>
</comment>
<dbReference type="CDD" id="cd03189">
    <property type="entry name" value="GST_C_GTT1_like"/>
    <property type="match status" value="1"/>
</dbReference>
<keyword evidence="2 6" id="KW-0808">Transferase</keyword>
<evidence type="ECO:0000256" key="1">
    <source>
        <dbReference type="ARBA" id="ARBA00012452"/>
    </source>
</evidence>
<dbReference type="SFLD" id="SFLDG00358">
    <property type="entry name" value="Main_(cytGST)"/>
    <property type="match status" value="1"/>
</dbReference>
<dbReference type="Gene3D" id="1.20.1050.10">
    <property type="match status" value="1"/>
</dbReference>
<dbReference type="FunFam" id="3.40.30.10:FF:000156">
    <property type="entry name" value="Glutathione S-transferase 1"/>
    <property type="match status" value="1"/>
</dbReference>
<accession>A0A7W6C4Q0</accession>
<organism evidence="6 7">
    <name type="scientific">Rhizobium skierniewicense</name>
    <dbReference type="NCBI Taxonomy" id="984260"/>
    <lineage>
        <taxon>Bacteria</taxon>
        <taxon>Pseudomonadati</taxon>
        <taxon>Pseudomonadota</taxon>
        <taxon>Alphaproteobacteria</taxon>
        <taxon>Hyphomicrobiales</taxon>
        <taxon>Rhizobiaceae</taxon>
        <taxon>Rhizobium/Agrobacterium group</taxon>
        <taxon>Rhizobium</taxon>
    </lineage>
</organism>
<dbReference type="GO" id="GO:0005737">
    <property type="term" value="C:cytoplasm"/>
    <property type="evidence" value="ECO:0007669"/>
    <property type="project" value="UniProtKB-ARBA"/>
</dbReference>
<comment type="similarity">
    <text evidence="4">Belongs to the GST superfamily.</text>
</comment>